<protein>
    <submittedName>
        <fullName evidence="1">Uncharacterized protein</fullName>
    </submittedName>
</protein>
<organism evidence="1 2">
    <name type="scientific">Lepidopterella palustris CBS 459.81</name>
    <dbReference type="NCBI Taxonomy" id="1314670"/>
    <lineage>
        <taxon>Eukaryota</taxon>
        <taxon>Fungi</taxon>
        <taxon>Dikarya</taxon>
        <taxon>Ascomycota</taxon>
        <taxon>Pezizomycotina</taxon>
        <taxon>Dothideomycetes</taxon>
        <taxon>Pleosporomycetidae</taxon>
        <taxon>Mytilinidiales</taxon>
        <taxon>Argynnaceae</taxon>
        <taxon>Lepidopterella</taxon>
    </lineage>
</organism>
<reference evidence="1 2" key="1">
    <citation type="journal article" date="2016" name="Nat. Commun.">
        <title>Ectomycorrhizal ecology is imprinted in the genome of the dominant symbiotic fungus Cenococcum geophilum.</title>
        <authorList>
            <consortium name="DOE Joint Genome Institute"/>
            <person name="Peter M."/>
            <person name="Kohler A."/>
            <person name="Ohm R.A."/>
            <person name="Kuo A."/>
            <person name="Krutzmann J."/>
            <person name="Morin E."/>
            <person name="Arend M."/>
            <person name="Barry K.W."/>
            <person name="Binder M."/>
            <person name="Choi C."/>
            <person name="Clum A."/>
            <person name="Copeland A."/>
            <person name="Grisel N."/>
            <person name="Haridas S."/>
            <person name="Kipfer T."/>
            <person name="LaButti K."/>
            <person name="Lindquist E."/>
            <person name="Lipzen A."/>
            <person name="Maire R."/>
            <person name="Meier B."/>
            <person name="Mihaltcheva S."/>
            <person name="Molinier V."/>
            <person name="Murat C."/>
            <person name="Poggeler S."/>
            <person name="Quandt C.A."/>
            <person name="Sperisen C."/>
            <person name="Tritt A."/>
            <person name="Tisserant E."/>
            <person name="Crous P.W."/>
            <person name="Henrissat B."/>
            <person name="Nehls U."/>
            <person name="Egli S."/>
            <person name="Spatafora J.W."/>
            <person name="Grigoriev I.V."/>
            <person name="Martin F.M."/>
        </authorList>
    </citation>
    <scope>NUCLEOTIDE SEQUENCE [LARGE SCALE GENOMIC DNA]</scope>
    <source>
        <strain evidence="1 2">CBS 459.81</strain>
    </source>
</reference>
<evidence type="ECO:0000313" key="2">
    <source>
        <dbReference type="Proteomes" id="UP000250266"/>
    </source>
</evidence>
<dbReference type="AlphaFoldDB" id="A0A8E2EAD0"/>
<gene>
    <name evidence="1" type="ORF">K432DRAFT_50620</name>
</gene>
<accession>A0A8E2EAD0</accession>
<evidence type="ECO:0000313" key="1">
    <source>
        <dbReference type="EMBL" id="OCK80190.1"/>
    </source>
</evidence>
<dbReference type="Proteomes" id="UP000250266">
    <property type="component" value="Unassembled WGS sequence"/>
</dbReference>
<proteinExistence type="predicted"/>
<keyword evidence="2" id="KW-1185">Reference proteome</keyword>
<name>A0A8E2EAD0_9PEZI</name>
<dbReference type="EMBL" id="KV744971">
    <property type="protein sequence ID" value="OCK80190.1"/>
    <property type="molecule type" value="Genomic_DNA"/>
</dbReference>
<sequence length="104" mass="11289">MPGRPGMSCAFAVITAAIARRRTGILRWSGSFLCALCTPFSGRRHTLTLIDTRKTHDVQTTWPLSAARPPDGVGRSRGIMVAQWTSVRVRPGLCSGSGTTRDMM</sequence>